<accession>A0A3M3R7C3</accession>
<dbReference type="AlphaFoldDB" id="A0A3M3R7C3"/>
<comment type="caution">
    <text evidence="1">The sequence shown here is derived from an EMBL/GenBank/DDBJ whole genome shotgun (WGS) entry which is preliminary data.</text>
</comment>
<reference evidence="1 2" key="1">
    <citation type="submission" date="2018-08" db="EMBL/GenBank/DDBJ databases">
        <title>Recombination of ecologically and evolutionarily significant loci maintains genetic cohesion in the Pseudomonas syringae species complex.</title>
        <authorList>
            <person name="Dillon M."/>
            <person name="Thakur S."/>
            <person name="Almeida R.N.D."/>
            <person name="Weir B.S."/>
            <person name="Guttman D.S."/>
        </authorList>
    </citation>
    <scope>NUCLEOTIDE SEQUENCE [LARGE SCALE GENOMIC DNA]</scope>
    <source>
        <strain evidence="1 2">1089_5</strain>
    </source>
</reference>
<dbReference type="EMBL" id="RBPL01000112">
    <property type="protein sequence ID" value="RMN92334.1"/>
    <property type="molecule type" value="Genomic_DNA"/>
</dbReference>
<dbReference type="Proteomes" id="UP000278062">
    <property type="component" value="Unassembled WGS sequence"/>
</dbReference>
<proteinExistence type="predicted"/>
<protein>
    <submittedName>
        <fullName evidence="1">Uncharacterized protein</fullName>
    </submittedName>
</protein>
<sequence length="77" mass="8586">MKITAALDDCHVHILKAAKTRGQGKSDKDFTFTVGQTAYKNCFALTTSIPDVDPMLLKACVADLKCWGWPKTIWAWI</sequence>
<name>A0A3M3R7C3_9PSED</name>
<organism evidence="1 2">
    <name type="scientific">Pseudomonas syringae pv. apii</name>
    <dbReference type="NCBI Taxonomy" id="81036"/>
    <lineage>
        <taxon>Bacteria</taxon>
        <taxon>Pseudomonadati</taxon>
        <taxon>Pseudomonadota</taxon>
        <taxon>Gammaproteobacteria</taxon>
        <taxon>Pseudomonadales</taxon>
        <taxon>Pseudomonadaceae</taxon>
        <taxon>Pseudomonas</taxon>
    </lineage>
</organism>
<evidence type="ECO:0000313" key="1">
    <source>
        <dbReference type="EMBL" id="RMN92334.1"/>
    </source>
</evidence>
<evidence type="ECO:0000313" key="2">
    <source>
        <dbReference type="Proteomes" id="UP000278062"/>
    </source>
</evidence>
<gene>
    <name evidence="1" type="ORF">ALQ49_101736</name>
</gene>